<dbReference type="RefSeq" id="WP_075079798.1">
    <property type="nucleotide sequence ID" value="NZ_BDCO01000002.1"/>
</dbReference>
<dbReference type="PANTHER" id="PTHR42850">
    <property type="entry name" value="METALLOPHOSPHOESTERASE"/>
    <property type="match status" value="1"/>
</dbReference>
<dbReference type="InterPro" id="IPR050126">
    <property type="entry name" value="Ap4A_hydrolase"/>
</dbReference>
<evidence type="ECO:0000313" key="3">
    <source>
        <dbReference type="EMBL" id="GAT34137.1"/>
    </source>
</evidence>
<feature type="domain" description="Calcineurin-like phosphoesterase" evidence="2">
    <location>
        <begin position="1"/>
        <end position="204"/>
    </location>
</feature>
<protein>
    <submittedName>
        <fullName evidence="3">Predicted phosphodiesterase</fullName>
    </submittedName>
</protein>
<keyword evidence="4" id="KW-1185">Reference proteome</keyword>
<reference evidence="4" key="1">
    <citation type="journal article" date="2017" name="Genome Announc.">
        <title>Draft Genome Sequence of Terrimicrobium sacchariphilum NM-5T, a Facultative Anaerobic Soil Bacterium of the Class Spartobacteria.</title>
        <authorList>
            <person name="Qiu Y.L."/>
            <person name="Tourlousse D.M."/>
            <person name="Matsuura N."/>
            <person name="Ohashi A."/>
            <person name="Sekiguchi Y."/>
        </authorList>
    </citation>
    <scope>NUCLEOTIDE SEQUENCE [LARGE SCALE GENOMIC DNA]</scope>
    <source>
        <strain evidence="4">NM-5</strain>
    </source>
</reference>
<name>A0A146GBI2_TERSA</name>
<dbReference type="GO" id="GO:0005737">
    <property type="term" value="C:cytoplasm"/>
    <property type="evidence" value="ECO:0007669"/>
    <property type="project" value="TreeGrafter"/>
</dbReference>
<accession>A0A146GBI2</accession>
<dbReference type="SUPFAM" id="SSF56300">
    <property type="entry name" value="Metallo-dependent phosphatases"/>
    <property type="match status" value="1"/>
</dbReference>
<dbReference type="AlphaFoldDB" id="A0A146GBI2"/>
<dbReference type="PIRSF" id="PIRSF000883">
    <property type="entry name" value="Pesterase_MJ0912"/>
    <property type="match status" value="1"/>
</dbReference>
<evidence type="ECO:0000313" key="4">
    <source>
        <dbReference type="Proteomes" id="UP000076023"/>
    </source>
</evidence>
<dbReference type="Proteomes" id="UP000076023">
    <property type="component" value="Unassembled WGS sequence"/>
</dbReference>
<dbReference type="Pfam" id="PF12850">
    <property type="entry name" value="Metallophos_2"/>
    <property type="match status" value="1"/>
</dbReference>
<dbReference type="EMBL" id="BDCO01000002">
    <property type="protein sequence ID" value="GAT34137.1"/>
    <property type="molecule type" value="Genomic_DNA"/>
</dbReference>
<dbReference type="InterPro" id="IPR029052">
    <property type="entry name" value="Metallo-depent_PP-like"/>
</dbReference>
<dbReference type="OrthoDB" id="9800565at2"/>
<organism evidence="3 4">
    <name type="scientific">Terrimicrobium sacchariphilum</name>
    <dbReference type="NCBI Taxonomy" id="690879"/>
    <lineage>
        <taxon>Bacteria</taxon>
        <taxon>Pseudomonadati</taxon>
        <taxon>Verrucomicrobiota</taxon>
        <taxon>Terrimicrobiia</taxon>
        <taxon>Terrimicrobiales</taxon>
        <taxon>Terrimicrobiaceae</taxon>
        <taxon>Terrimicrobium</taxon>
    </lineage>
</organism>
<evidence type="ECO:0000259" key="2">
    <source>
        <dbReference type="Pfam" id="PF12850"/>
    </source>
</evidence>
<dbReference type="InterPro" id="IPR024654">
    <property type="entry name" value="Calcineurin-like_PHP_lpxH"/>
</dbReference>
<dbReference type="Gene3D" id="3.60.21.10">
    <property type="match status" value="1"/>
</dbReference>
<proteinExistence type="inferred from homology"/>
<dbReference type="InParanoid" id="A0A146GBI2"/>
<comment type="caution">
    <text evidence="3">The sequence shown here is derived from an EMBL/GenBank/DDBJ whole genome shotgun (WGS) entry which is preliminary data.</text>
</comment>
<comment type="similarity">
    <text evidence="1">Belongs to the metallophosphoesterase superfamily. YfcE family.</text>
</comment>
<dbReference type="PANTHER" id="PTHR42850:SF2">
    <property type="entry name" value="BLL5683 PROTEIN"/>
    <property type="match status" value="1"/>
</dbReference>
<sequence>MRFAIFGDIHANLHALETVLADAKAQACTHYVCMGDIVGYNAFPKQCLDIVRNLECPAVKGNHDEQASMIGEQEGFNPLAEEAMHWTREQLSREDKDWLRSLRLQRQVRDFTIVHATLDTPHKWGYVFNQLDAAASFSYQHTTVCFIGHTHTPKAYIRDGSVRTTPLDVLAIQQGKKYLVNVGSVGQPRDGDWRSAYCIYDTNTNEIHLRRLEYDIEGAQRAILDAGLPRRLAERLAVGR</sequence>
<evidence type="ECO:0000256" key="1">
    <source>
        <dbReference type="ARBA" id="ARBA00008950"/>
    </source>
</evidence>
<dbReference type="STRING" id="690879.TSACC_22561"/>
<dbReference type="GO" id="GO:0016791">
    <property type="term" value="F:phosphatase activity"/>
    <property type="evidence" value="ECO:0007669"/>
    <property type="project" value="TreeGrafter"/>
</dbReference>
<gene>
    <name evidence="3" type="ORF">TSACC_22561</name>
</gene>
<dbReference type="InterPro" id="IPR011152">
    <property type="entry name" value="Pesterase_MJ0912"/>
</dbReference>